<keyword evidence="1" id="KW-0732">Signal</keyword>
<organism evidence="2 3">
    <name type="scientific">Camelliibacillus cellulosilyticus</name>
    <dbReference type="NCBI Taxonomy" id="2174486"/>
    <lineage>
        <taxon>Bacteria</taxon>
        <taxon>Bacillati</taxon>
        <taxon>Bacillota</taxon>
        <taxon>Bacilli</taxon>
        <taxon>Bacillales</taxon>
        <taxon>Sporolactobacillaceae</taxon>
        <taxon>Camelliibacillus</taxon>
    </lineage>
</organism>
<reference evidence="3" key="1">
    <citation type="journal article" date="2019" name="Int. J. Syst. Evol. Microbiol.">
        <title>The Global Catalogue of Microorganisms (GCM) 10K type strain sequencing project: providing services to taxonomists for standard genome sequencing and annotation.</title>
        <authorList>
            <consortium name="The Broad Institute Genomics Platform"/>
            <consortium name="The Broad Institute Genome Sequencing Center for Infectious Disease"/>
            <person name="Wu L."/>
            <person name="Ma J."/>
        </authorList>
    </citation>
    <scope>NUCLEOTIDE SEQUENCE [LARGE SCALE GENOMIC DNA]</scope>
    <source>
        <strain evidence="3">CGMCC 1.16306</strain>
    </source>
</reference>
<keyword evidence="3" id="KW-1185">Reference proteome</keyword>
<evidence type="ECO:0000313" key="3">
    <source>
        <dbReference type="Proteomes" id="UP001596022"/>
    </source>
</evidence>
<comment type="caution">
    <text evidence="2">The sequence shown here is derived from an EMBL/GenBank/DDBJ whole genome shotgun (WGS) entry which is preliminary data.</text>
</comment>
<evidence type="ECO:0000313" key="2">
    <source>
        <dbReference type="EMBL" id="MFC4619540.1"/>
    </source>
</evidence>
<accession>A0ABV9GS63</accession>
<dbReference type="EMBL" id="JBHSFW010000009">
    <property type="protein sequence ID" value="MFC4619540.1"/>
    <property type="molecule type" value="Genomic_DNA"/>
</dbReference>
<feature type="chain" id="PRO_5045417089" evidence="1">
    <location>
        <begin position="25"/>
        <end position="171"/>
    </location>
</feature>
<proteinExistence type="predicted"/>
<feature type="signal peptide" evidence="1">
    <location>
        <begin position="1"/>
        <end position="24"/>
    </location>
</feature>
<protein>
    <submittedName>
        <fullName evidence="2">Uncharacterized protein</fullName>
    </submittedName>
</protein>
<dbReference type="Proteomes" id="UP001596022">
    <property type="component" value="Unassembled WGS sequence"/>
</dbReference>
<sequence length="171" mass="19465">MIKKLLLPILFVCLVGGIFFIANANDKAEATVKNGSLKEKIEQLNDMSGLKVKTIEKKVTFNKNYQTVLFTDTSGKTGYALLKKGKVLYVAVGDNKQQEDTFKNFLILYGEKPKDDNKEIRFNVNDGNVDNMTVWMKKSVSLEKGKYYLVVQQLPHNVRNSHFIAADYDFK</sequence>
<evidence type="ECO:0000256" key="1">
    <source>
        <dbReference type="SAM" id="SignalP"/>
    </source>
</evidence>
<name>A0ABV9GS63_9BACL</name>
<gene>
    <name evidence="2" type="ORF">ACFO4N_12535</name>
</gene>